<evidence type="ECO:0000313" key="2">
    <source>
        <dbReference type="Proteomes" id="UP001165960"/>
    </source>
</evidence>
<keyword evidence="2" id="KW-1185">Reference proteome</keyword>
<protein>
    <submittedName>
        <fullName evidence="1">Diphthamide biosynthesis protein 2, variant 3</fullName>
    </submittedName>
</protein>
<reference evidence="1" key="1">
    <citation type="submission" date="2022-04" db="EMBL/GenBank/DDBJ databases">
        <title>Genome of the entomopathogenic fungus Entomophthora muscae.</title>
        <authorList>
            <person name="Elya C."/>
            <person name="Lovett B.R."/>
            <person name="Lee E."/>
            <person name="Macias A.M."/>
            <person name="Hajek A.E."/>
            <person name="De Bivort B.L."/>
            <person name="Kasson M.T."/>
            <person name="De Fine Licht H.H."/>
            <person name="Stajich J.E."/>
        </authorList>
    </citation>
    <scope>NUCLEOTIDE SEQUENCE</scope>
    <source>
        <strain evidence="1">Berkeley</strain>
    </source>
</reference>
<name>A0ACC2UQ53_9FUNG</name>
<comment type="caution">
    <text evidence="1">The sequence shown here is derived from an EMBL/GenBank/DDBJ whole genome shotgun (WGS) entry which is preliminary data.</text>
</comment>
<dbReference type="EMBL" id="QTSX02000068">
    <property type="protein sequence ID" value="KAJ9089059.1"/>
    <property type="molecule type" value="Genomic_DNA"/>
</dbReference>
<proteinExistence type="predicted"/>
<evidence type="ECO:0000313" key="1">
    <source>
        <dbReference type="EMBL" id="KAJ9089059.1"/>
    </source>
</evidence>
<accession>A0ACC2UQ53</accession>
<gene>
    <name evidence="1" type="primary">DPH2_3</name>
    <name evidence="1" type="ORF">DSO57_1016681</name>
</gene>
<organism evidence="1 2">
    <name type="scientific">Entomophthora muscae</name>
    <dbReference type="NCBI Taxonomy" id="34485"/>
    <lineage>
        <taxon>Eukaryota</taxon>
        <taxon>Fungi</taxon>
        <taxon>Fungi incertae sedis</taxon>
        <taxon>Zoopagomycota</taxon>
        <taxon>Entomophthoromycotina</taxon>
        <taxon>Entomophthoromycetes</taxon>
        <taxon>Entomophthorales</taxon>
        <taxon>Entomophthoraceae</taxon>
        <taxon>Entomophthora</taxon>
    </lineage>
</organism>
<dbReference type="Proteomes" id="UP001165960">
    <property type="component" value="Unassembled WGS sequence"/>
</dbReference>
<sequence>MNPSDTHKEDIVLSGPTGFYGDAAELLSRGLEVPQSTSAQVNVHNCPDDALKTGSDKFSACELRFDLVRVSQNIIKAGCCKIALQFPDHLLHVSDVVCQCLTTLCPSAEFFILADTSYGSCCNDAVAASHADADCLVHFGHSCLSMIQDLPVIYSFDKLALDVKECASKVAGLSLNDSTLLIVGEVGYSHCLALLQEELASSLSCIQVVTGLLPNTQNIDSTMLDLSVLEGERAEGRLNKVCGRYFPSNHNPPTTILYVGGETIELTNLLMTKDSSSKIYRFDPSTGKAFEDGQTINRRLMRRYHLVQKARDASVFGIVVGTLGVTNYLPMIQHVRDLVETNGGKAYTFVMGKLNVAKLANFPEIDMYVLIACPENSLIDSKEFFRPIITPYELGLALNPDSQWTGQYVTEFETVLNAAPVAAQEEDVPHYSLVTGKLVNPRRYRHTSTVELELEAEGSLLKRDQPSDVAQAMGSAAGKFLASRSFQGLEPSIGQDEVHLVEKGREDKMPSAIHATGLIEEYVAEHSDGVAYFQPNLNLTVESSTNQNVYNLS</sequence>